<dbReference type="RefSeq" id="WP_102723367.1">
    <property type="nucleotide sequence ID" value="NZ_PNHG01000002.1"/>
</dbReference>
<dbReference type="Pfam" id="PF07786">
    <property type="entry name" value="HGSNAT_cat"/>
    <property type="match status" value="1"/>
</dbReference>
<feature type="transmembrane region" description="Helical" evidence="1">
    <location>
        <begin position="189"/>
        <end position="210"/>
    </location>
</feature>
<feature type="domain" description="DUF418" evidence="2">
    <location>
        <begin position="192"/>
        <end position="330"/>
    </location>
</feature>
<proteinExistence type="predicted"/>
<evidence type="ECO:0000259" key="3">
    <source>
        <dbReference type="Pfam" id="PF07786"/>
    </source>
</evidence>
<name>A0A2N6T7F0_9CORY</name>
<dbReference type="InterPro" id="IPR052529">
    <property type="entry name" value="Bact_Transport_Assoc"/>
</dbReference>
<feature type="transmembrane region" description="Helical" evidence="1">
    <location>
        <begin position="93"/>
        <end position="111"/>
    </location>
</feature>
<accession>A0A2N6T7F0</accession>
<dbReference type="EMBL" id="PNHG01000002">
    <property type="protein sequence ID" value="PMC65243.1"/>
    <property type="molecule type" value="Genomic_DNA"/>
</dbReference>
<gene>
    <name evidence="4" type="ORF">CJ203_02195</name>
</gene>
<organism evidence="4 5">
    <name type="scientific">Corynebacterium tuscaniense</name>
    <dbReference type="NCBI Taxonomy" id="302449"/>
    <lineage>
        <taxon>Bacteria</taxon>
        <taxon>Bacillati</taxon>
        <taxon>Actinomycetota</taxon>
        <taxon>Actinomycetes</taxon>
        <taxon>Mycobacteriales</taxon>
        <taxon>Corynebacteriaceae</taxon>
        <taxon>Corynebacterium</taxon>
    </lineage>
</organism>
<evidence type="ECO:0000313" key="4">
    <source>
        <dbReference type="EMBL" id="PMC65243.1"/>
    </source>
</evidence>
<feature type="transmembrane region" description="Helical" evidence="1">
    <location>
        <begin position="259"/>
        <end position="276"/>
    </location>
</feature>
<comment type="caution">
    <text evidence="4">The sequence shown here is derived from an EMBL/GenBank/DDBJ whole genome shotgun (WGS) entry which is preliminary data.</text>
</comment>
<evidence type="ECO:0000256" key="1">
    <source>
        <dbReference type="SAM" id="Phobius"/>
    </source>
</evidence>
<feature type="transmembrane region" description="Helical" evidence="1">
    <location>
        <begin position="222"/>
        <end position="239"/>
    </location>
</feature>
<reference evidence="4 5" key="1">
    <citation type="submission" date="2017-09" db="EMBL/GenBank/DDBJ databases">
        <title>Bacterial strain isolated from the female urinary microbiota.</title>
        <authorList>
            <person name="Thomas-White K."/>
            <person name="Kumar N."/>
            <person name="Forster S."/>
            <person name="Putonti C."/>
            <person name="Lawley T."/>
            <person name="Wolfe A.J."/>
        </authorList>
    </citation>
    <scope>NUCLEOTIDE SEQUENCE [LARGE SCALE GENOMIC DNA]</scope>
    <source>
        <strain evidence="4 5">UMB0792</strain>
    </source>
</reference>
<keyword evidence="1" id="KW-0812">Transmembrane</keyword>
<protein>
    <recommendedName>
        <fullName evidence="6">DUF418 domain-containing protein</fullName>
    </recommendedName>
</protein>
<evidence type="ECO:0000313" key="5">
    <source>
        <dbReference type="Proteomes" id="UP000235836"/>
    </source>
</evidence>
<keyword evidence="1" id="KW-0472">Membrane</keyword>
<evidence type="ECO:0000259" key="2">
    <source>
        <dbReference type="Pfam" id="PF04235"/>
    </source>
</evidence>
<dbReference type="PANTHER" id="PTHR30590">
    <property type="entry name" value="INNER MEMBRANE PROTEIN"/>
    <property type="match status" value="1"/>
</dbReference>
<dbReference type="AlphaFoldDB" id="A0A2N6T7F0"/>
<keyword evidence="1" id="KW-1133">Transmembrane helix</keyword>
<feature type="transmembrane region" description="Helical" evidence="1">
    <location>
        <begin position="117"/>
        <end position="136"/>
    </location>
</feature>
<evidence type="ECO:0008006" key="6">
    <source>
        <dbReference type="Google" id="ProtNLM"/>
    </source>
</evidence>
<feature type="transmembrane region" description="Helical" evidence="1">
    <location>
        <begin position="288"/>
        <end position="312"/>
    </location>
</feature>
<sequence length="337" mass="36977">MTLNASSANSTSTGPRLLSLDVVRGIAVCGIAFVNVTQMWNMFPESARDTQAWTWMNFLANERFFPVFTFLFGIGFAMITRSARRRGRVEWQIMLRRLIPLLLLGLVHGIFQPGEALGPYAIGGLVFLFPLTFLPLEKRRGIALALGVILTLVGAYFGGVLLIPGLLLLGFAVSEWRVPEKLDENPKPAALALPVLILFTAIASYVQYLYRDQAGFSPHSSIAGFLFAATWVAAVVVLLRTPLRQGFEVVFAPLGRMALTNYIGATVILLASRPLLGIPAEQGSATNASFLTAWGVVLVMLTAQMIFSALWLKRFGQGPLEKLWRKITWGTGFHMSS</sequence>
<keyword evidence="5" id="KW-1185">Reference proteome</keyword>
<feature type="transmembrane region" description="Helical" evidence="1">
    <location>
        <begin position="63"/>
        <end position="81"/>
    </location>
</feature>
<dbReference type="Proteomes" id="UP000235836">
    <property type="component" value="Unassembled WGS sequence"/>
</dbReference>
<feature type="transmembrane region" description="Helical" evidence="1">
    <location>
        <begin position="22"/>
        <end position="43"/>
    </location>
</feature>
<feature type="transmembrane region" description="Helical" evidence="1">
    <location>
        <begin position="143"/>
        <end position="169"/>
    </location>
</feature>
<dbReference type="InterPro" id="IPR007349">
    <property type="entry name" value="DUF418"/>
</dbReference>
<dbReference type="PANTHER" id="PTHR30590:SF2">
    <property type="entry name" value="INNER MEMBRANE PROTEIN"/>
    <property type="match status" value="1"/>
</dbReference>
<feature type="domain" description="Heparan-alpha-glucosaminide N-acetyltransferase catalytic" evidence="3">
    <location>
        <begin position="16"/>
        <end position="107"/>
    </location>
</feature>
<dbReference type="Pfam" id="PF04235">
    <property type="entry name" value="DUF418"/>
    <property type="match status" value="1"/>
</dbReference>
<dbReference type="InterPro" id="IPR012429">
    <property type="entry name" value="HGSNAT_cat"/>
</dbReference>